<name>A0A4R5BJ85_9ACTN</name>
<reference evidence="1 2" key="1">
    <citation type="submission" date="2019-03" db="EMBL/GenBank/DDBJ databases">
        <title>Draft genome sequences of novel Actinobacteria.</title>
        <authorList>
            <person name="Sahin N."/>
            <person name="Ay H."/>
            <person name="Saygin H."/>
        </authorList>
    </citation>
    <scope>NUCLEOTIDE SEQUENCE [LARGE SCALE GENOMIC DNA]</scope>
    <source>
        <strain evidence="1 2">H3C3</strain>
    </source>
</reference>
<organism evidence="1 2">
    <name type="scientific">Actinomadura rubrisoli</name>
    <dbReference type="NCBI Taxonomy" id="2530368"/>
    <lineage>
        <taxon>Bacteria</taxon>
        <taxon>Bacillati</taxon>
        <taxon>Actinomycetota</taxon>
        <taxon>Actinomycetes</taxon>
        <taxon>Streptosporangiales</taxon>
        <taxon>Thermomonosporaceae</taxon>
        <taxon>Actinomadura</taxon>
    </lineage>
</organism>
<gene>
    <name evidence="1" type="ORF">E1298_18155</name>
</gene>
<dbReference type="SUPFAM" id="SSF56235">
    <property type="entry name" value="N-terminal nucleophile aminohydrolases (Ntn hydrolases)"/>
    <property type="match status" value="1"/>
</dbReference>
<dbReference type="EMBL" id="SMKU01000086">
    <property type="protein sequence ID" value="TDD85855.1"/>
    <property type="molecule type" value="Genomic_DNA"/>
</dbReference>
<dbReference type="Gene3D" id="3.60.20.10">
    <property type="entry name" value="Glutamine Phosphoribosylpyrophosphate, subunit 1, domain 1"/>
    <property type="match status" value="1"/>
</dbReference>
<dbReference type="Proteomes" id="UP000294513">
    <property type="component" value="Unassembled WGS sequence"/>
</dbReference>
<keyword evidence="2" id="KW-1185">Reference proteome</keyword>
<dbReference type="RefSeq" id="WP_131894730.1">
    <property type="nucleotide sequence ID" value="NZ_SMKU01000086.1"/>
</dbReference>
<proteinExistence type="predicted"/>
<protein>
    <recommendedName>
        <fullName evidence="3">Glutamine amidotransferase type-2 domain-containing protein</fullName>
    </recommendedName>
</protein>
<dbReference type="InterPro" id="IPR029055">
    <property type="entry name" value="Ntn_hydrolases_N"/>
</dbReference>
<evidence type="ECO:0008006" key="3">
    <source>
        <dbReference type="Google" id="ProtNLM"/>
    </source>
</evidence>
<dbReference type="OrthoDB" id="9804310at2"/>
<evidence type="ECO:0000313" key="2">
    <source>
        <dbReference type="Proteomes" id="UP000294513"/>
    </source>
</evidence>
<evidence type="ECO:0000313" key="1">
    <source>
        <dbReference type="EMBL" id="TDD85855.1"/>
    </source>
</evidence>
<comment type="caution">
    <text evidence="1">The sequence shown here is derived from an EMBL/GenBank/DDBJ whole genome shotgun (WGS) entry which is preliminary data.</text>
</comment>
<sequence length="86" mass="9321">MPPVWHGLGRFSLGGEPVRGRASWAAIENADFAFHARAVLSHRFVSHIRDASVDGLTVHNCHTFVMNDRLFAHNGVVKGCGCSAHG</sequence>
<accession>A0A4R5BJ85</accession>
<dbReference type="AlphaFoldDB" id="A0A4R5BJ85"/>